<comment type="caution">
    <text evidence="11">The sequence shown here is derived from an EMBL/GenBank/DDBJ whole genome shotgun (WGS) entry which is preliminary data.</text>
</comment>
<dbReference type="Gene3D" id="1.20.1510.10">
    <property type="entry name" value="Cation efflux protein transmembrane domain"/>
    <property type="match status" value="1"/>
</dbReference>
<proteinExistence type="inferred from homology"/>
<dbReference type="NCBIfam" id="TIGR01297">
    <property type="entry name" value="CDF"/>
    <property type="match status" value="1"/>
</dbReference>
<keyword evidence="4 8" id="KW-0812">Transmembrane</keyword>
<gene>
    <name evidence="11" type="ORF">GCM10009681_50300</name>
</gene>
<evidence type="ECO:0000256" key="5">
    <source>
        <dbReference type="ARBA" id="ARBA00022989"/>
    </source>
</evidence>
<dbReference type="Proteomes" id="UP001500655">
    <property type="component" value="Unassembled WGS sequence"/>
</dbReference>
<dbReference type="InterPro" id="IPR027470">
    <property type="entry name" value="Cation_efflux_CTD"/>
</dbReference>
<evidence type="ECO:0000256" key="6">
    <source>
        <dbReference type="ARBA" id="ARBA00023065"/>
    </source>
</evidence>
<dbReference type="EMBL" id="BAAALS010000033">
    <property type="protein sequence ID" value="GAA1772726.1"/>
    <property type="molecule type" value="Genomic_DNA"/>
</dbReference>
<feature type="domain" description="Cation efflux protein transmembrane" evidence="9">
    <location>
        <begin position="31"/>
        <end position="219"/>
    </location>
</feature>
<dbReference type="InterPro" id="IPR027469">
    <property type="entry name" value="Cation_efflux_TMD_sf"/>
</dbReference>
<comment type="similarity">
    <text evidence="2">Belongs to the cation diffusion facilitator (CDF) transporter (TC 2.A.4) family. SLC30A subfamily.</text>
</comment>
<feature type="transmembrane region" description="Helical" evidence="8">
    <location>
        <begin position="127"/>
        <end position="149"/>
    </location>
</feature>
<dbReference type="InterPro" id="IPR036837">
    <property type="entry name" value="Cation_efflux_CTD_sf"/>
</dbReference>
<feature type="transmembrane region" description="Helical" evidence="8">
    <location>
        <begin position="61"/>
        <end position="79"/>
    </location>
</feature>
<dbReference type="PANTHER" id="PTHR11562">
    <property type="entry name" value="CATION EFFLUX PROTEIN/ ZINC TRANSPORTER"/>
    <property type="match status" value="1"/>
</dbReference>
<keyword evidence="12" id="KW-1185">Reference proteome</keyword>
<feature type="transmembrane region" description="Helical" evidence="8">
    <location>
        <begin position="170"/>
        <end position="188"/>
    </location>
</feature>
<keyword evidence="6" id="KW-0406">Ion transport</keyword>
<comment type="subcellular location">
    <subcellularLocation>
        <location evidence="1">Membrane</location>
        <topology evidence="1">Multi-pass membrane protein</topology>
    </subcellularLocation>
</comment>
<dbReference type="InterPro" id="IPR002524">
    <property type="entry name" value="Cation_efflux"/>
</dbReference>
<feature type="transmembrane region" description="Helical" evidence="8">
    <location>
        <begin position="27"/>
        <end position="55"/>
    </location>
</feature>
<evidence type="ECO:0000313" key="11">
    <source>
        <dbReference type="EMBL" id="GAA1772726.1"/>
    </source>
</evidence>
<dbReference type="RefSeq" id="WP_344087027.1">
    <property type="nucleotide sequence ID" value="NZ_BAAALS010000033.1"/>
</dbReference>
<evidence type="ECO:0000256" key="3">
    <source>
        <dbReference type="ARBA" id="ARBA00022448"/>
    </source>
</evidence>
<keyword evidence="3" id="KW-0813">Transport</keyword>
<feature type="transmembrane region" description="Helical" evidence="8">
    <location>
        <begin position="100"/>
        <end position="121"/>
    </location>
</feature>
<dbReference type="Pfam" id="PF01545">
    <property type="entry name" value="Cation_efflux"/>
    <property type="match status" value="1"/>
</dbReference>
<evidence type="ECO:0000256" key="2">
    <source>
        <dbReference type="ARBA" id="ARBA00008873"/>
    </source>
</evidence>
<evidence type="ECO:0000256" key="4">
    <source>
        <dbReference type="ARBA" id="ARBA00022692"/>
    </source>
</evidence>
<protein>
    <submittedName>
        <fullName evidence="11">Cation diffusion facilitator family transporter</fullName>
    </submittedName>
</protein>
<evidence type="ECO:0000256" key="8">
    <source>
        <dbReference type="SAM" id="Phobius"/>
    </source>
</evidence>
<dbReference type="SUPFAM" id="SSF161111">
    <property type="entry name" value="Cation efflux protein transmembrane domain-like"/>
    <property type="match status" value="1"/>
</dbReference>
<evidence type="ECO:0000256" key="7">
    <source>
        <dbReference type="ARBA" id="ARBA00023136"/>
    </source>
</evidence>
<dbReference type="InterPro" id="IPR050681">
    <property type="entry name" value="CDF/SLC30A"/>
</dbReference>
<dbReference type="SUPFAM" id="SSF160240">
    <property type="entry name" value="Cation efflux protein cytoplasmic domain-like"/>
    <property type="match status" value="1"/>
</dbReference>
<feature type="transmembrane region" description="Helical" evidence="8">
    <location>
        <begin position="194"/>
        <end position="211"/>
    </location>
</feature>
<reference evidence="11 12" key="1">
    <citation type="journal article" date="2019" name="Int. J. Syst. Evol. Microbiol.">
        <title>The Global Catalogue of Microorganisms (GCM) 10K type strain sequencing project: providing services to taxonomists for standard genome sequencing and annotation.</title>
        <authorList>
            <consortium name="The Broad Institute Genomics Platform"/>
            <consortium name="The Broad Institute Genome Sequencing Center for Infectious Disease"/>
            <person name="Wu L."/>
            <person name="Ma J."/>
        </authorList>
    </citation>
    <scope>NUCLEOTIDE SEQUENCE [LARGE SCALE GENOMIC DNA]</scope>
    <source>
        <strain evidence="11 12">JCM 13249</strain>
    </source>
</reference>
<dbReference type="PANTHER" id="PTHR11562:SF17">
    <property type="entry name" value="RE54080P-RELATED"/>
    <property type="match status" value="1"/>
</dbReference>
<dbReference type="InterPro" id="IPR058533">
    <property type="entry name" value="Cation_efflux_TM"/>
</dbReference>
<name>A0ABN2L2I3_9ACTN</name>
<organism evidence="11 12">
    <name type="scientific">Luedemannella helvata</name>
    <dbReference type="NCBI Taxonomy" id="349315"/>
    <lineage>
        <taxon>Bacteria</taxon>
        <taxon>Bacillati</taxon>
        <taxon>Actinomycetota</taxon>
        <taxon>Actinomycetes</taxon>
        <taxon>Micromonosporales</taxon>
        <taxon>Micromonosporaceae</taxon>
        <taxon>Luedemannella</taxon>
    </lineage>
</organism>
<evidence type="ECO:0000313" key="12">
    <source>
        <dbReference type="Proteomes" id="UP001500655"/>
    </source>
</evidence>
<sequence>MGHHDHDDPRGRHQHGPLVTAGTDRRLLAWALALILAFMAVEVVIGFAAGSLALLSDAAHMLTDAASIALALLAMRLAARPPRGGYTYGLKRAEILSAQANGLTLLLLAGWLGVEAVLRLWEPAEVAGAAVLWTALAGIVVNLVATVLIGRANRRSLNIEGAYQHILTDLAAFIATAVAGAVILLTGFVQADTIASLVVVALMLKAGLALLRDSGRVLLERAPAGLEPAGINARMRTVDGVVDVHDLHVWEITSGEPALSAHVLVRPGVDCHGARLAIEAVLLEGYRLTHTTLQVDHAGPEILPIGRTGP</sequence>
<evidence type="ECO:0000259" key="9">
    <source>
        <dbReference type="Pfam" id="PF01545"/>
    </source>
</evidence>
<keyword evidence="5 8" id="KW-1133">Transmembrane helix</keyword>
<accession>A0ABN2L2I3</accession>
<feature type="domain" description="Cation efflux protein cytoplasmic" evidence="10">
    <location>
        <begin position="231"/>
        <end position="297"/>
    </location>
</feature>
<evidence type="ECO:0000259" key="10">
    <source>
        <dbReference type="Pfam" id="PF16916"/>
    </source>
</evidence>
<evidence type="ECO:0000256" key="1">
    <source>
        <dbReference type="ARBA" id="ARBA00004141"/>
    </source>
</evidence>
<keyword evidence="7 8" id="KW-0472">Membrane</keyword>
<dbReference type="Pfam" id="PF16916">
    <property type="entry name" value="ZT_dimer"/>
    <property type="match status" value="1"/>
</dbReference>